<protein>
    <submittedName>
        <fullName evidence="8">PTS lactose/cellobiose transporter subunit IIA</fullName>
    </submittedName>
</protein>
<dbReference type="PIRSF" id="PIRSF000699">
    <property type="entry name" value="PTS_IILac_III"/>
    <property type="match status" value="1"/>
</dbReference>
<dbReference type="AlphaFoldDB" id="A0A848MAU2"/>
<accession>A0A848MAU2</accession>
<reference evidence="8 9" key="2">
    <citation type="submission" date="2020-06" db="EMBL/GenBank/DDBJ databases">
        <title>Polyphasic characterization of a Rahnella strain isolated from tree sap.</title>
        <authorList>
            <person name="Kim I.S."/>
        </authorList>
    </citation>
    <scope>NUCLEOTIDE SEQUENCE [LARGE SCALE GENOMIC DNA]</scope>
    <source>
        <strain evidence="8 9">SAP-1</strain>
    </source>
</reference>
<keyword evidence="4" id="KW-0598">Phosphotransferase system</keyword>
<evidence type="ECO:0000256" key="1">
    <source>
        <dbReference type="ARBA" id="ARBA00022448"/>
    </source>
</evidence>
<dbReference type="Proteomes" id="UP000585363">
    <property type="component" value="Unassembled WGS sequence"/>
</dbReference>
<keyword evidence="3" id="KW-0808">Transferase</keyword>
<dbReference type="Gene3D" id="1.20.58.80">
    <property type="entry name" value="Phosphotransferase system, lactose/cellobiose-type IIA subunit"/>
    <property type="match status" value="1"/>
</dbReference>
<dbReference type="RefSeq" id="WP_169401067.1">
    <property type="nucleotide sequence ID" value="NZ_JAADJU010000001.1"/>
</dbReference>
<evidence type="ECO:0000256" key="6">
    <source>
        <dbReference type="PIRSR" id="PIRSR000699-2"/>
    </source>
</evidence>
<dbReference type="InterPro" id="IPR036542">
    <property type="entry name" value="PTS_IIA_lac/cel_sf"/>
</dbReference>
<comment type="caution">
    <text evidence="8">The sequence shown here is derived from an EMBL/GenBank/DDBJ whole genome shotgun (WGS) entry which is preliminary data.</text>
</comment>
<feature type="binding site" evidence="6">
    <location>
        <position position="80"/>
    </location>
    <ligand>
        <name>Mg(2+)</name>
        <dbReference type="ChEBI" id="CHEBI:18420"/>
        <note>ligand shared between all trimeric partners</note>
    </ligand>
</feature>
<keyword evidence="1" id="KW-0813">Transport</keyword>
<dbReference type="PROSITE" id="PS51095">
    <property type="entry name" value="PTS_EIIA_TYPE_3"/>
    <property type="match status" value="1"/>
</dbReference>
<dbReference type="GO" id="GO:0009401">
    <property type="term" value="P:phosphoenolpyruvate-dependent sugar phosphotransferase system"/>
    <property type="evidence" value="ECO:0007669"/>
    <property type="project" value="UniProtKB-KW"/>
</dbReference>
<evidence type="ECO:0000256" key="4">
    <source>
        <dbReference type="ARBA" id="ARBA00022683"/>
    </source>
</evidence>
<dbReference type="PANTHER" id="PTHR34382">
    <property type="entry name" value="PTS SYSTEM N,N'-DIACETYLCHITOBIOSE-SPECIFIC EIIA COMPONENT"/>
    <property type="match status" value="1"/>
</dbReference>
<dbReference type="SUPFAM" id="SSF46973">
    <property type="entry name" value="Enzyme IIa from lactose specific PTS, IIa-lac"/>
    <property type="match status" value="1"/>
</dbReference>
<evidence type="ECO:0000256" key="2">
    <source>
        <dbReference type="ARBA" id="ARBA00022597"/>
    </source>
</evidence>
<name>A0A848MAU2_9GAMM</name>
<keyword evidence="9" id="KW-1185">Reference proteome</keyword>
<evidence type="ECO:0000256" key="7">
    <source>
        <dbReference type="PROSITE-ProRule" id="PRU00418"/>
    </source>
</evidence>
<dbReference type="GO" id="GO:0046872">
    <property type="term" value="F:metal ion binding"/>
    <property type="evidence" value="ECO:0007669"/>
    <property type="project" value="UniProtKB-KW"/>
</dbReference>
<dbReference type="PANTHER" id="PTHR34382:SF7">
    <property type="entry name" value="PTS SYSTEM N,N'-DIACETYLCHITOBIOSE-SPECIFIC EIIA COMPONENT"/>
    <property type="match status" value="1"/>
</dbReference>
<organism evidence="8 9">
    <name type="scientific">Rouxiella aceris</name>
    <dbReference type="NCBI Taxonomy" id="2703884"/>
    <lineage>
        <taxon>Bacteria</taxon>
        <taxon>Pseudomonadati</taxon>
        <taxon>Pseudomonadota</taxon>
        <taxon>Gammaproteobacteria</taxon>
        <taxon>Enterobacterales</taxon>
        <taxon>Yersiniaceae</taxon>
        <taxon>Rouxiella</taxon>
    </lineage>
</organism>
<dbReference type="Pfam" id="PF02255">
    <property type="entry name" value="PTS_IIA"/>
    <property type="match status" value="1"/>
</dbReference>
<evidence type="ECO:0000256" key="5">
    <source>
        <dbReference type="PIRSR" id="PIRSR000699-1"/>
    </source>
</evidence>
<evidence type="ECO:0000313" key="9">
    <source>
        <dbReference type="Proteomes" id="UP000585363"/>
    </source>
</evidence>
<keyword evidence="2" id="KW-0762">Sugar transport</keyword>
<gene>
    <name evidence="8" type="ORF">GW590_00440</name>
</gene>
<comment type="cofactor">
    <cofactor evidence="6">
        <name>Mg(2+)</name>
        <dbReference type="ChEBI" id="CHEBI:18420"/>
    </cofactor>
    <text evidence="6">Binds 1 Mg(2+) ion per trimer.</text>
</comment>
<dbReference type="GO" id="GO:0016740">
    <property type="term" value="F:transferase activity"/>
    <property type="evidence" value="ECO:0007669"/>
    <property type="project" value="UniProtKB-KW"/>
</dbReference>
<feature type="active site" description="Tele-phosphohistidine intermediate" evidence="5">
    <location>
        <position position="77"/>
    </location>
</feature>
<dbReference type="EMBL" id="JAADJU010000001">
    <property type="protein sequence ID" value="NMP25358.1"/>
    <property type="molecule type" value="Genomic_DNA"/>
</dbReference>
<evidence type="ECO:0000256" key="3">
    <source>
        <dbReference type="ARBA" id="ARBA00022679"/>
    </source>
</evidence>
<keyword evidence="6" id="KW-0479">Metal-binding</keyword>
<feature type="modified residue" description="Phosphohistidine; by HPr" evidence="7">
    <location>
        <position position="77"/>
    </location>
</feature>
<sequence length="123" mass="13508">MSIDLEQTMMELLINAGEARSCAMLAIQSARKQAWEEADQQLAASQQAAREAHKVQTQLIGLDEGSGKIPITLIMVHAQDHLMTAILCRDLAEEMVMLRKEMYAGAAHRGPHLLDHAVQGSDC</sequence>
<evidence type="ECO:0000313" key="8">
    <source>
        <dbReference type="EMBL" id="NMP25358.1"/>
    </source>
</evidence>
<dbReference type="InterPro" id="IPR003188">
    <property type="entry name" value="PTS_IIA_lac/cel"/>
</dbReference>
<proteinExistence type="predicted"/>
<reference evidence="8 9" key="1">
    <citation type="submission" date="2020-01" db="EMBL/GenBank/DDBJ databases">
        <authorList>
            <person name="Lee S.D."/>
        </authorList>
    </citation>
    <scope>NUCLEOTIDE SEQUENCE [LARGE SCALE GENOMIC DNA]</scope>
    <source>
        <strain evidence="8 9">SAP-1</strain>
    </source>
</reference>
<keyword evidence="6" id="KW-0460">Magnesium</keyword>